<sequence>MSQPVISSGTLTLGTSDPMSVRRLGFGAMRITGKGIWGNPPDHDEAIRVLRTAVELGVDLIDTADSYGPFVSEDLIKEALYPYDGVIIATKGALTRQGPDQWNVCGRPEYLRQSVEMSLRRLGVERIDLWQLHRIDPTVPLDDQLEVVTDMQAQGKIRHFGLSEVSVDEIKTVREKVEVVTVQNMYHLGGRASEAVLDACAAQGIGFIPWFPLGAGNLAAADGPLAQIAGRIGATPAQVSLAWLLGHSPVMLPIPGTGSVDHLRENCGAAEITLTAEDRAAIEAAASA</sequence>
<dbReference type="SUPFAM" id="SSF51430">
    <property type="entry name" value="NAD(P)-linked oxidoreductase"/>
    <property type="match status" value="1"/>
</dbReference>
<dbReference type="CDD" id="cd19088">
    <property type="entry name" value="AKR_AKR13B1"/>
    <property type="match status" value="1"/>
</dbReference>
<dbReference type="PRINTS" id="PR00069">
    <property type="entry name" value="ALDKETRDTASE"/>
</dbReference>
<name>A0A6J7HZ58_9ZZZZ</name>
<keyword evidence="1" id="KW-0560">Oxidoreductase</keyword>
<dbReference type="Pfam" id="PF00248">
    <property type="entry name" value="Aldo_ket_red"/>
    <property type="match status" value="1"/>
</dbReference>
<dbReference type="PANTHER" id="PTHR43625">
    <property type="entry name" value="AFLATOXIN B1 ALDEHYDE REDUCTASE"/>
    <property type="match status" value="1"/>
</dbReference>
<dbReference type="GO" id="GO:0016491">
    <property type="term" value="F:oxidoreductase activity"/>
    <property type="evidence" value="ECO:0007669"/>
    <property type="project" value="UniProtKB-KW"/>
</dbReference>
<dbReference type="InterPro" id="IPR020471">
    <property type="entry name" value="AKR"/>
</dbReference>
<reference evidence="3" key="1">
    <citation type="submission" date="2020-05" db="EMBL/GenBank/DDBJ databases">
        <authorList>
            <person name="Chiriac C."/>
            <person name="Salcher M."/>
            <person name="Ghai R."/>
            <person name="Kavagutti S V."/>
        </authorList>
    </citation>
    <scope>NUCLEOTIDE SEQUENCE</scope>
</reference>
<accession>A0A6J7HZ58</accession>
<dbReference type="InterPro" id="IPR050791">
    <property type="entry name" value="Aldo-Keto_reductase"/>
</dbReference>
<dbReference type="EMBL" id="CAFBMR010000082">
    <property type="protein sequence ID" value="CAB4923770.1"/>
    <property type="molecule type" value="Genomic_DNA"/>
</dbReference>
<evidence type="ECO:0000256" key="1">
    <source>
        <dbReference type="ARBA" id="ARBA00023002"/>
    </source>
</evidence>
<evidence type="ECO:0000259" key="2">
    <source>
        <dbReference type="Pfam" id="PF00248"/>
    </source>
</evidence>
<gene>
    <name evidence="3" type="ORF">UFOPK3610_01563</name>
</gene>
<evidence type="ECO:0000313" key="3">
    <source>
        <dbReference type="EMBL" id="CAB4923770.1"/>
    </source>
</evidence>
<dbReference type="GO" id="GO:0005737">
    <property type="term" value="C:cytoplasm"/>
    <property type="evidence" value="ECO:0007669"/>
    <property type="project" value="TreeGrafter"/>
</dbReference>
<dbReference type="InterPro" id="IPR023210">
    <property type="entry name" value="NADP_OxRdtase_dom"/>
</dbReference>
<dbReference type="AlphaFoldDB" id="A0A6J7HZ58"/>
<dbReference type="PANTHER" id="PTHR43625:SF40">
    <property type="entry name" value="ALDO-KETO REDUCTASE YAKC [NADP(+)]"/>
    <property type="match status" value="1"/>
</dbReference>
<organism evidence="3">
    <name type="scientific">freshwater metagenome</name>
    <dbReference type="NCBI Taxonomy" id="449393"/>
    <lineage>
        <taxon>unclassified sequences</taxon>
        <taxon>metagenomes</taxon>
        <taxon>ecological metagenomes</taxon>
    </lineage>
</organism>
<protein>
    <submittedName>
        <fullName evidence="3">Unannotated protein</fullName>
    </submittedName>
</protein>
<feature type="domain" description="NADP-dependent oxidoreductase" evidence="2">
    <location>
        <begin position="23"/>
        <end position="285"/>
    </location>
</feature>
<proteinExistence type="predicted"/>
<dbReference type="InterPro" id="IPR036812">
    <property type="entry name" value="NAD(P)_OxRdtase_dom_sf"/>
</dbReference>
<dbReference type="Gene3D" id="3.20.20.100">
    <property type="entry name" value="NADP-dependent oxidoreductase domain"/>
    <property type="match status" value="1"/>
</dbReference>